<feature type="transmembrane region" description="Helical" evidence="7">
    <location>
        <begin position="6"/>
        <end position="34"/>
    </location>
</feature>
<comment type="caution">
    <text evidence="7">Lacks conserved residue(s) required for the propagation of feature annotation.</text>
</comment>
<dbReference type="PANTHER" id="PTHR33362">
    <property type="entry name" value="SIALIC ACID TRAP TRANSPORTER PERMEASE PROTEIN SIAT-RELATED"/>
    <property type="match status" value="1"/>
</dbReference>
<dbReference type="NCBIfam" id="TIGR00786">
    <property type="entry name" value="dctM"/>
    <property type="match status" value="1"/>
</dbReference>
<keyword evidence="7" id="KW-0813">Transport</keyword>
<comment type="similarity">
    <text evidence="7">Belongs to the TRAP transporter large permease family.</text>
</comment>
<feature type="transmembrane region" description="Helical" evidence="7">
    <location>
        <begin position="135"/>
        <end position="162"/>
    </location>
</feature>
<keyword evidence="2" id="KW-1003">Cell membrane</keyword>
<keyword evidence="4 7" id="KW-0812">Transmembrane</keyword>
<comment type="subunit">
    <text evidence="7">The complex comprises the extracytoplasmic solute receptor protein and the two transmembrane proteins.</text>
</comment>
<dbReference type="InterPro" id="IPR004681">
    <property type="entry name" value="TRAP_DctM"/>
</dbReference>
<feature type="transmembrane region" description="Helical" evidence="7">
    <location>
        <begin position="356"/>
        <end position="380"/>
    </location>
</feature>
<evidence type="ECO:0000256" key="2">
    <source>
        <dbReference type="ARBA" id="ARBA00022475"/>
    </source>
</evidence>
<proteinExistence type="inferred from homology"/>
<dbReference type="OrthoDB" id="7912926at2"/>
<dbReference type="EMBL" id="RCTF01000009">
    <property type="protein sequence ID" value="RLP78173.1"/>
    <property type="molecule type" value="Genomic_DNA"/>
</dbReference>
<accession>A0A3L7ACT6</accession>
<keyword evidence="10" id="KW-1185">Reference proteome</keyword>
<feature type="transmembrane region" description="Helical" evidence="7">
    <location>
        <begin position="400"/>
        <end position="421"/>
    </location>
</feature>
<feature type="transmembrane region" description="Helical" evidence="7">
    <location>
        <begin position="313"/>
        <end position="344"/>
    </location>
</feature>
<dbReference type="PANTHER" id="PTHR33362:SF5">
    <property type="entry name" value="C4-DICARBOXYLATE TRAP TRANSPORTER LARGE PERMEASE PROTEIN DCTM"/>
    <property type="match status" value="1"/>
</dbReference>
<feature type="transmembrane region" description="Helical" evidence="7">
    <location>
        <begin position="241"/>
        <end position="260"/>
    </location>
</feature>
<evidence type="ECO:0000313" key="9">
    <source>
        <dbReference type="EMBL" id="RLP78173.1"/>
    </source>
</evidence>
<feature type="domain" description="TRAP C4-dicarboxylate transport system permease DctM subunit" evidence="8">
    <location>
        <begin position="6"/>
        <end position="417"/>
    </location>
</feature>
<organism evidence="9 10">
    <name type="scientific">Xanthobacter tagetidis</name>
    <dbReference type="NCBI Taxonomy" id="60216"/>
    <lineage>
        <taxon>Bacteria</taxon>
        <taxon>Pseudomonadati</taxon>
        <taxon>Pseudomonadota</taxon>
        <taxon>Alphaproteobacteria</taxon>
        <taxon>Hyphomicrobiales</taxon>
        <taxon>Xanthobacteraceae</taxon>
        <taxon>Xanthobacter</taxon>
    </lineage>
</organism>
<evidence type="ECO:0000259" key="8">
    <source>
        <dbReference type="Pfam" id="PF06808"/>
    </source>
</evidence>
<dbReference type="GO" id="GO:0005886">
    <property type="term" value="C:plasma membrane"/>
    <property type="evidence" value="ECO:0007669"/>
    <property type="project" value="UniProtKB-SubCell"/>
</dbReference>
<dbReference type="RefSeq" id="WP_121623639.1">
    <property type="nucleotide sequence ID" value="NZ_JACIIW010000009.1"/>
</dbReference>
<evidence type="ECO:0000256" key="5">
    <source>
        <dbReference type="ARBA" id="ARBA00022989"/>
    </source>
</evidence>
<dbReference type="AlphaFoldDB" id="A0A3L7ACT6"/>
<dbReference type="InterPro" id="IPR010656">
    <property type="entry name" value="DctM"/>
</dbReference>
<dbReference type="Pfam" id="PF06808">
    <property type="entry name" value="DctM"/>
    <property type="match status" value="1"/>
</dbReference>
<dbReference type="Proteomes" id="UP000269692">
    <property type="component" value="Unassembled WGS sequence"/>
</dbReference>
<sequence length="426" mass="45206">MALTLIVVLLLVLATGIPIGIGLGIIGLGVAVLLDGPHALSMLGPTLYAANNSFLITAIPLFVLMSEILRRAGVTEILFEAVTRWVGHLPGGLGVSTVVTSAIGASITGSSIANAASMAMVAMKPMLDRGYDRRLTFGLIAASGTLGILIPPSIPLLLYGAITDQSVGKLFTAGLVPGIVLTVMLIAYVVVRAITDSKYIPLPKASWADRWAQTRYASGALVLPVIVIGGIYFGIFTATEAAGIGVLYSLILTLLIYRTLKLRDLFSVFMDSMTTSCMILFLVSCSVILGHAVTTLQISQSLMSIIESFDLSATMFVLAVMVMLVILGCILEVISVIYIVVPILYPAMVALDIDPIWFGILFVINMEIALVTPPVGMVLYVVTGIAKRPISEVISGVMPFIALLFLFLGLMIAFPAIVMTLPESIR</sequence>
<dbReference type="GO" id="GO:0022857">
    <property type="term" value="F:transmembrane transporter activity"/>
    <property type="evidence" value="ECO:0007669"/>
    <property type="project" value="UniProtKB-UniRule"/>
</dbReference>
<comment type="subcellular location">
    <subcellularLocation>
        <location evidence="1 7">Cell inner membrane</location>
        <topology evidence="1 7">Multi-pass membrane protein</topology>
    </subcellularLocation>
</comment>
<feature type="transmembrane region" description="Helical" evidence="7">
    <location>
        <begin position="174"/>
        <end position="195"/>
    </location>
</feature>
<evidence type="ECO:0000313" key="10">
    <source>
        <dbReference type="Proteomes" id="UP000269692"/>
    </source>
</evidence>
<comment type="function">
    <text evidence="7">Part of the tripartite ATP-independent periplasmic (TRAP) transport system.</text>
</comment>
<evidence type="ECO:0000256" key="7">
    <source>
        <dbReference type="RuleBase" id="RU369079"/>
    </source>
</evidence>
<gene>
    <name evidence="9" type="ORF">D9R14_12365</name>
</gene>
<name>A0A3L7ACT6_9HYPH</name>
<evidence type="ECO:0000256" key="3">
    <source>
        <dbReference type="ARBA" id="ARBA00022519"/>
    </source>
</evidence>
<evidence type="ECO:0000256" key="4">
    <source>
        <dbReference type="ARBA" id="ARBA00022692"/>
    </source>
</evidence>
<keyword evidence="3 7" id="KW-0997">Cell inner membrane</keyword>
<dbReference type="PIRSF" id="PIRSF006066">
    <property type="entry name" value="HI0050"/>
    <property type="match status" value="1"/>
</dbReference>
<feature type="transmembrane region" description="Helical" evidence="7">
    <location>
        <begin position="216"/>
        <end position="235"/>
    </location>
</feature>
<reference evidence="9 10" key="1">
    <citation type="submission" date="2018-10" db="EMBL/GenBank/DDBJ databases">
        <title>Xanthobacter tagetidis genome sequencing and assembly.</title>
        <authorList>
            <person name="Maclea K.S."/>
            <person name="Goen A.E."/>
            <person name="Fatima S.A."/>
        </authorList>
    </citation>
    <scope>NUCLEOTIDE SEQUENCE [LARGE SCALE GENOMIC DNA]</scope>
    <source>
        <strain evidence="9 10">ATCC 700314</strain>
    </source>
</reference>
<comment type="caution">
    <text evidence="9">The sequence shown here is derived from an EMBL/GenBank/DDBJ whole genome shotgun (WGS) entry which is preliminary data.</text>
</comment>
<feature type="transmembrane region" description="Helical" evidence="7">
    <location>
        <begin position="46"/>
        <end position="65"/>
    </location>
</feature>
<protein>
    <recommendedName>
        <fullName evidence="7">TRAP transporter large permease protein</fullName>
    </recommendedName>
</protein>
<keyword evidence="6 7" id="KW-0472">Membrane</keyword>
<feature type="transmembrane region" description="Helical" evidence="7">
    <location>
        <begin position="272"/>
        <end position="293"/>
    </location>
</feature>
<evidence type="ECO:0000256" key="1">
    <source>
        <dbReference type="ARBA" id="ARBA00004429"/>
    </source>
</evidence>
<evidence type="ECO:0000256" key="6">
    <source>
        <dbReference type="ARBA" id="ARBA00023136"/>
    </source>
</evidence>
<keyword evidence="5 7" id="KW-1133">Transmembrane helix</keyword>